<evidence type="ECO:0000313" key="2">
    <source>
        <dbReference type="Proteomes" id="UP000247480"/>
    </source>
</evidence>
<sequence length="141" mass="15636">MNNLSTGTPTEIVGNYPTHSPRGIFTHNQDEPPLTANCSFYDHSLQSRAIQGAWQPSNMLSTAARTENVRKSNASPDNTFLNQQFQYRSRAFLRIYSLQHLPIAPASLGSSRFHTVSAALGFDHLETLGARFGWVQRLGCA</sequence>
<dbReference type="Proteomes" id="UP000247480">
    <property type="component" value="Unassembled WGS sequence"/>
</dbReference>
<dbReference type="AlphaFoldDB" id="A0A2V0Q9M0"/>
<name>A0A2V0Q9M0_PSESF</name>
<dbReference type="EMBL" id="BGJZ01000005">
    <property type="protein sequence ID" value="GBH06925.1"/>
    <property type="molecule type" value="Genomic_DNA"/>
</dbReference>
<gene>
    <name evidence="1" type="ORF">KPSA1_00258</name>
</gene>
<reference evidence="1 2" key="1">
    <citation type="submission" date="2018-04" db="EMBL/GenBank/DDBJ databases">
        <title>Draft genome sequence of Pseudomonas syringae pv. actinidiae biovar 1 strains isolated from kiwifruit in Kagawa prefecture.</title>
        <authorList>
            <person name="Tabuchi M."/>
            <person name="Saito M."/>
            <person name="Fujiwara S."/>
            <person name="Sasa N."/>
            <person name="Akimitsu K."/>
            <person name="Gomi K."/>
            <person name="Konishi-Sugita S."/>
            <person name="Hamano K."/>
            <person name="Kataoka I."/>
        </authorList>
    </citation>
    <scope>NUCLEOTIDE SEQUENCE [LARGE SCALE GENOMIC DNA]</scope>
    <source>
        <strain evidence="1 2">MAFF212206</strain>
    </source>
</reference>
<proteinExistence type="predicted"/>
<accession>A0A2V0Q9M0</accession>
<evidence type="ECO:0000313" key="1">
    <source>
        <dbReference type="EMBL" id="GBH06925.1"/>
    </source>
</evidence>
<organism evidence="1 2">
    <name type="scientific">Pseudomonas syringae pv. actinidiae</name>
    <dbReference type="NCBI Taxonomy" id="103796"/>
    <lineage>
        <taxon>Bacteria</taxon>
        <taxon>Pseudomonadati</taxon>
        <taxon>Pseudomonadota</taxon>
        <taxon>Gammaproteobacteria</taxon>
        <taxon>Pseudomonadales</taxon>
        <taxon>Pseudomonadaceae</taxon>
        <taxon>Pseudomonas</taxon>
        <taxon>Pseudomonas syringae</taxon>
    </lineage>
</organism>
<comment type="caution">
    <text evidence="1">The sequence shown here is derived from an EMBL/GenBank/DDBJ whole genome shotgun (WGS) entry which is preliminary data.</text>
</comment>
<protein>
    <submittedName>
        <fullName evidence="1">Phosphoribosylformylglycinamidine synthase</fullName>
    </submittedName>
</protein>